<name>A0A259U3S2_9BACT</name>
<dbReference type="InterPro" id="IPR044862">
    <property type="entry name" value="Pro_4_hyd_alph_FE2OG_OXY"/>
</dbReference>
<dbReference type="InterPro" id="IPR051559">
    <property type="entry name" value="HIF_prolyl_hydroxylases"/>
</dbReference>
<keyword evidence="6" id="KW-0408">Iron</keyword>
<evidence type="ECO:0000313" key="8">
    <source>
        <dbReference type="EMBL" id="OZC04592.1"/>
    </source>
</evidence>
<dbReference type="Proteomes" id="UP000216446">
    <property type="component" value="Unassembled WGS sequence"/>
</dbReference>
<dbReference type="PANTHER" id="PTHR12907">
    <property type="entry name" value="EGL NINE HOMOLOG-RELATED"/>
    <property type="match status" value="1"/>
</dbReference>
<keyword evidence="4" id="KW-0223">Dioxygenase</keyword>
<evidence type="ECO:0000256" key="3">
    <source>
        <dbReference type="ARBA" id="ARBA00022896"/>
    </source>
</evidence>
<evidence type="ECO:0000256" key="6">
    <source>
        <dbReference type="ARBA" id="ARBA00023004"/>
    </source>
</evidence>
<dbReference type="Gene3D" id="2.60.120.620">
    <property type="entry name" value="q2cbj1_9rhob like domain"/>
    <property type="match status" value="1"/>
</dbReference>
<accession>A0A259U3S2</accession>
<dbReference type="SMART" id="SM00702">
    <property type="entry name" value="P4Hc"/>
    <property type="match status" value="1"/>
</dbReference>
<dbReference type="InParanoid" id="A0A259U3S2"/>
<evidence type="ECO:0000256" key="1">
    <source>
        <dbReference type="ARBA" id="ARBA00001961"/>
    </source>
</evidence>
<dbReference type="GO" id="GO:0031543">
    <property type="term" value="F:peptidyl-proline dioxygenase activity"/>
    <property type="evidence" value="ECO:0007669"/>
    <property type="project" value="TreeGrafter"/>
</dbReference>
<gene>
    <name evidence="8" type="ORF">BSZ36_04715</name>
</gene>
<comment type="cofactor">
    <cofactor evidence="1">
        <name>L-ascorbate</name>
        <dbReference type="ChEBI" id="CHEBI:38290"/>
    </cofactor>
</comment>
<keyword evidence="2" id="KW-0479">Metal-binding</keyword>
<evidence type="ECO:0000259" key="7">
    <source>
        <dbReference type="PROSITE" id="PS51471"/>
    </source>
</evidence>
<protein>
    <recommendedName>
        <fullName evidence="7">Fe2OG dioxygenase domain-containing protein</fullName>
    </recommendedName>
</protein>
<comment type="caution">
    <text evidence="8">The sequence shown here is derived from an EMBL/GenBank/DDBJ whole genome shotgun (WGS) entry which is preliminary data.</text>
</comment>
<keyword evidence="3" id="KW-0847">Vitamin C</keyword>
<dbReference type="GO" id="GO:0071456">
    <property type="term" value="P:cellular response to hypoxia"/>
    <property type="evidence" value="ECO:0007669"/>
    <property type="project" value="TreeGrafter"/>
</dbReference>
<dbReference type="GO" id="GO:0031418">
    <property type="term" value="F:L-ascorbic acid binding"/>
    <property type="evidence" value="ECO:0007669"/>
    <property type="project" value="UniProtKB-KW"/>
</dbReference>
<keyword evidence="9" id="KW-1185">Reference proteome</keyword>
<dbReference type="PROSITE" id="PS51471">
    <property type="entry name" value="FE2OG_OXY"/>
    <property type="match status" value="1"/>
</dbReference>
<dbReference type="Pfam" id="PF13640">
    <property type="entry name" value="2OG-FeII_Oxy_3"/>
    <property type="match status" value="1"/>
</dbReference>
<evidence type="ECO:0000256" key="4">
    <source>
        <dbReference type="ARBA" id="ARBA00022964"/>
    </source>
</evidence>
<evidence type="ECO:0000256" key="2">
    <source>
        <dbReference type="ARBA" id="ARBA00022723"/>
    </source>
</evidence>
<proteinExistence type="predicted"/>
<feature type="domain" description="Fe2OG dioxygenase" evidence="7">
    <location>
        <begin position="104"/>
        <end position="203"/>
    </location>
</feature>
<dbReference type="GO" id="GO:0008198">
    <property type="term" value="F:ferrous iron binding"/>
    <property type="evidence" value="ECO:0007669"/>
    <property type="project" value="TreeGrafter"/>
</dbReference>
<dbReference type="InterPro" id="IPR006620">
    <property type="entry name" value="Pro_4_hyd_alph"/>
</dbReference>
<dbReference type="AlphaFoldDB" id="A0A259U3S2"/>
<dbReference type="PANTHER" id="PTHR12907:SF26">
    <property type="entry name" value="HIF PROLYL HYDROXYLASE, ISOFORM C"/>
    <property type="match status" value="1"/>
</dbReference>
<organism evidence="8 9">
    <name type="scientific">Rubricoccus marinus</name>
    <dbReference type="NCBI Taxonomy" id="716817"/>
    <lineage>
        <taxon>Bacteria</taxon>
        <taxon>Pseudomonadati</taxon>
        <taxon>Rhodothermota</taxon>
        <taxon>Rhodothermia</taxon>
        <taxon>Rhodothermales</taxon>
        <taxon>Rubricoccaceae</taxon>
        <taxon>Rubricoccus</taxon>
    </lineage>
</organism>
<dbReference type="EMBL" id="MQWB01000001">
    <property type="protein sequence ID" value="OZC04592.1"/>
    <property type="molecule type" value="Genomic_DNA"/>
</dbReference>
<reference evidence="8 9" key="1">
    <citation type="submission" date="2016-11" db="EMBL/GenBank/DDBJ databases">
        <title>Study of marine rhodopsin-containing bacteria.</title>
        <authorList>
            <person name="Yoshizawa S."/>
            <person name="Kumagai Y."/>
            <person name="Kogure K."/>
        </authorList>
    </citation>
    <scope>NUCLEOTIDE SEQUENCE [LARGE SCALE GENOMIC DNA]</scope>
    <source>
        <strain evidence="8 9">SG-29</strain>
    </source>
</reference>
<sequence length="205" mass="22134">MNTPSGDAHDRIADGLADHGWAVSPAFLTPAQASTLLAESVSARDRFHPAGVGRAGAHGVRSGTRSDSVCWLGDAHSGPGQAAYLAAMDGLRAYLNQSLYLGLLSYDAHFASYPVGAFYARHLDALHGPGARRTLSCVLYLNPDWTDADGGHLRLYLDGDRQEPFMDVRPEAGTLVTFLSERFEHEVLTSTRERSSVTGWFSGRT</sequence>
<dbReference type="InterPro" id="IPR005123">
    <property type="entry name" value="Oxoglu/Fe-dep_dioxygenase_dom"/>
</dbReference>
<evidence type="ECO:0000256" key="5">
    <source>
        <dbReference type="ARBA" id="ARBA00023002"/>
    </source>
</evidence>
<evidence type="ECO:0000313" key="9">
    <source>
        <dbReference type="Proteomes" id="UP000216446"/>
    </source>
</evidence>
<keyword evidence="5" id="KW-0560">Oxidoreductase</keyword>